<dbReference type="OrthoDB" id="9797501at2"/>
<evidence type="ECO:0000313" key="2">
    <source>
        <dbReference type="EMBL" id="RXS72641.1"/>
    </source>
</evidence>
<gene>
    <name evidence="2" type="ORF">ETP43_16825</name>
</gene>
<evidence type="ECO:0000259" key="1">
    <source>
        <dbReference type="Pfam" id="PF00239"/>
    </source>
</evidence>
<keyword evidence="3" id="KW-1185">Reference proteome</keyword>
<dbReference type="Pfam" id="PF00239">
    <property type="entry name" value="Resolvase"/>
    <property type="match status" value="1"/>
</dbReference>
<name>A0A4Q1RDF9_9FIRM</name>
<sequence>MRRPVMIYAYASTLNARGRLSSQKTAIKTRYPRGTVMLGEVLSADTAGAPGPEMKKILDRIQPGDTFVATEVRRLAREKEDAWNIYVFLISSDIHTAFLSNPFLDSRIVKESYDTYSSLLATPISIKDFLEKDVFIRNLFDYQFDKFDIAVENRKAGRLASGLMKDPDEPFITKGTTYVTSRFDECKDFIVANSTYFDGDMNDKTLLSHLTIGRDTYYKYKKILLKERMKNFQEENVKDK</sequence>
<reference evidence="2 3" key="1">
    <citation type="submission" date="2019-01" db="EMBL/GenBank/DDBJ databases">
        <title>Blautia sp. nov. KGMB01111 isolated human feces.</title>
        <authorList>
            <person name="Park J.-E."/>
            <person name="Kim J.-S."/>
            <person name="Park S.-H."/>
        </authorList>
    </citation>
    <scope>NUCLEOTIDE SEQUENCE [LARGE SCALE GENOMIC DNA]</scope>
    <source>
        <strain evidence="2 3">KGMB01111</strain>
    </source>
</reference>
<organism evidence="2 3">
    <name type="scientific">Blautia faecicola</name>
    <dbReference type="NCBI Taxonomy" id="2509240"/>
    <lineage>
        <taxon>Bacteria</taxon>
        <taxon>Bacillati</taxon>
        <taxon>Bacillota</taxon>
        <taxon>Clostridia</taxon>
        <taxon>Lachnospirales</taxon>
        <taxon>Lachnospiraceae</taxon>
        <taxon>Blautia</taxon>
    </lineage>
</organism>
<dbReference type="Proteomes" id="UP000290106">
    <property type="component" value="Unassembled WGS sequence"/>
</dbReference>
<dbReference type="InterPro" id="IPR006119">
    <property type="entry name" value="Resolv_N"/>
</dbReference>
<dbReference type="GO" id="GO:0000150">
    <property type="term" value="F:DNA strand exchange activity"/>
    <property type="evidence" value="ECO:0007669"/>
    <property type="project" value="InterPro"/>
</dbReference>
<dbReference type="Gene3D" id="3.40.50.1390">
    <property type="entry name" value="Resolvase, N-terminal catalytic domain"/>
    <property type="match status" value="1"/>
</dbReference>
<feature type="domain" description="Resolvase/invertase-type recombinase catalytic" evidence="1">
    <location>
        <begin position="6"/>
        <end position="102"/>
    </location>
</feature>
<evidence type="ECO:0000313" key="3">
    <source>
        <dbReference type="Proteomes" id="UP000290106"/>
    </source>
</evidence>
<comment type="caution">
    <text evidence="2">The sequence shown here is derived from an EMBL/GenBank/DDBJ whole genome shotgun (WGS) entry which is preliminary data.</text>
</comment>
<dbReference type="EMBL" id="SDKC01000002">
    <property type="protein sequence ID" value="RXS72641.1"/>
    <property type="molecule type" value="Genomic_DNA"/>
</dbReference>
<dbReference type="InterPro" id="IPR036162">
    <property type="entry name" value="Resolvase-like_N_sf"/>
</dbReference>
<protein>
    <submittedName>
        <fullName evidence="2">Recombinase family protein</fullName>
    </submittedName>
</protein>
<dbReference type="AlphaFoldDB" id="A0A4Q1RDF9"/>
<proteinExistence type="predicted"/>
<dbReference type="GO" id="GO:0003677">
    <property type="term" value="F:DNA binding"/>
    <property type="evidence" value="ECO:0007669"/>
    <property type="project" value="InterPro"/>
</dbReference>
<dbReference type="SUPFAM" id="SSF53041">
    <property type="entry name" value="Resolvase-like"/>
    <property type="match status" value="1"/>
</dbReference>
<accession>A0A4Q1RDF9</accession>